<keyword evidence="2 3" id="KW-0040">ANK repeat</keyword>
<dbReference type="RefSeq" id="WP_147526572.1">
    <property type="nucleotide sequence ID" value="NZ_SAYG01000007.1"/>
</dbReference>
<dbReference type="Proteomes" id="UP000325013">
    <property type="component" value="Unassembled WGS sequence"/>
</dbReference>
<dbReference type="Pfam" id="PF12796">
    <property type="entry name" value="Ank_2"/>
    <property type="match status" value="1"/>
</dbReference>
<feature type="repeat" description="ANK" evidence="3">
    <location>
        <begin position="59"/>
        <end position="91"/>
    </location>
</feature>
<keyword evidence="1" id="KW-0677">Repeat</keyword>
<comment type="caution">
    <text evidence="5">The sequence shown here is derived from an EMBL/GenBank/DDBJ whole genome shotgun (WGS) entry which is preliminary data.</text>
</comment>
<dbReference type="OrthoDB" id="307920at2"/>
<evidence type="ECO:0000313" key="5">
    <source>
        <dbReference type="EMBL" id="TXJ56331.1"/>
    </source>
</evidence>
<sequence>MKFLLYVFIILSLFIFKTNSIYALNQDEETLLDASIFGDDDIVEKILEKNIDINIQDDVGNTALILAAMEGHTKVVALLLNSDADKSIVNKHGNDALFYARQRNHRNIIKLLE</sequence>
<proteinExistence type="predicted"/>
<evidence type="ECO:0000256" key="3">
    <source>
        <dbReference type="PROSITE-ProRule" id="PRU00023"/>
    </source>
</evidence>
<gene>
    <name evidence="5" type="ORF">EPJ67_08780</name>
    <name evidence="4" type="ORF">EPJ70_06230</name>
</gene>
<reference evidence="6 7" key="1">
    <citation type="journal article" date="1992" name="Lakartidningen">
        <title>[Penicillin V and not amoxicillin is the first choice preparation in acute otitis].</title>
        <authorList>
            <person name="Kamme C."/>
            <person name="Lundgren K."/>
            <person name="Prellner K."/>
        </authorList>
    </citation>
    <scope>NUCLEOTIDE SEQUENCE [LARGE SCALE GENOMIC DNA]</scope>
    <source>
        <strain evidence="5 7">PC2777IV</strain>
        <strain evidence="4 6">PC3714II</strain>
    </source>
</reference>
<evidence type="ECO:0000313" key="6">
    <source>
        <dbReference type="Proteomes" id="UP000324574"/>
    </source>
</evidence>
<dbReference type="Gene3D" id="1.25.40.20">
    <property type="entry name" value="Ankyrin repeat-containing domain"/>
    <property type="match status" value="1"/>
</dbReference>
<dbReference type="EMBL" id="SAYG01000007">
    <property type="protein sequence ID" value="TXJ44773.1"/>
    <property type="molecule type" value="Genomic_DNA"/>
</dbReference>
<dbReference type="AlphaFoldDB" id="A0A5C8G375"/>
<dbReference type="SUPFAM" id="SSF48403">
    <property type="entry name" value="Ankyrin repeat"/>
    <property type="match status" value="1"/>
</dbReference>
<dbReference type="PANTHER" id="PTHR24171:SF8">
    <property type="entry name" value="BRCA1-ASSOCIATED RING DOMAIN PROTEIN 1"/>
    <property type="match status" value="1"/>
</dbReference>
<dbReference type="PROSITE" id="PS50088">
    <property type="entry name" value="ANK_REPEAT"/>
    <property type="match status" value="1"/>
</dbReference>
<reference evidence="5" key="2">
    <citation type="submission" date="2019-01" db="EMBL/GenBank/DDBJ databases">
        <authorList>
            <person name="Thorell K."/>
        </authorList>
    </citation>
    <scope>NUCLEOTIDE SEQUENCE</scope>
    <source>
        <strain evidence="5">PC2777IV</strain>
        <strain evidence="4">PC3714II</strain>
    </source>
</reference>
<evidence type="ECO:0000313" key="4">
    <source>
        <dbReference type="EMBL" id="TXJ44773.1"/>
    </source>
</evidence>
<dbReference type="GO" id="GO:0004842">
    <property type="term" value="F:ubiquitin-protein transferase activity"/>
    <property type="evidence" value="ECO:0007669"/>
    <property type="project" value="TreeGrafter"/>
</dbReference>
<dbReference type="SMART" id="SM00248">
    <property type="entry name" value="ANK"/>
    <property type="match status" value="2"/>
</dbReference>
<dbReference type="GO" id="GO:0085020">
    <property type="term" value="P:protein K6-linked ubiquitination"/>
    <property type="evidence" value="ECO:0007669"/>
    <property type="project" value="TreeGrafter"/>
</dbReference>
<dbReference type="InterPro" id="IPR036770">
    <property type="entry name" value="Ankyrin_rpt-contain_sf"/>
</dbReference>
<dbReference type="InterPro" id="IPR002110">
    <property type="entry name" value="Ankyrin_rpt"/>
</dbReference>
<organism evidence="5 7">
    <name type="scientific">Brachyspira aalborgi</name>
    <dbReference type="NCBI Taxonomy" id="29522"/>
    <lineage>
        <taxon>Bacteria</taxon>
        <taxon>Pseudomonadati</taxon>
        <taxon>Spirochaetota</taxon>
        <taxon>Spirochaetia</taxon>
        <taxon>Brachyspirales</taxon>
        <taxon>Brachyspiraceae</taxon>
        <taxon>Brachyspira</taxon>
    </lineage>
</organism>
<evidence type="ECO:0000256" key="1">
    <source>
        <dbReference type="ARBA" id="ARBA00022737"/>
    </source>
</evidence>
<dbReference type="PROSITE" id="PS50297">
    <property type="entry name" value="ANK_REP_REGION"/>
    <property type="match status" value="1"/>
</dbReference>
<evidence type="ECO:0000256" key="2">
    <source>
        <dbReference type="ARBA" id="ARBA00023043"/>
    </source>
</evidence>
<name>A0A5C8G375_9SPIR</name>
<dbReference type="Proteomes" id="UP000324574">
    <property type="component" value="Unassembled WGS sequence"/>
</dbReference>
<accession>A0A5C8G375</accession>
<evidence type="ECO:0000313" key="7">
    <source>
        <dbReference type="Proteomes" id="UP000325013"/>
    </source>
</evidence>
<dbReference type="PANTHER" id="PTHR24171">
    <property type="entry name" value="ANKYRIN REPEAT DOMAIN-CONTAINING PROTEIN 39-RELATED"/>
    <property type="match status" value="1"/>
</dbReference>
<dbReference type="EMBL" id="SAYJ01000017">
    <property type="protein sequence ID" value="TXJ56331.1"/>
    <property type="molecule type" value="Genomic_DNA"/>
</dbReference>
<protein>
    <submittedName>
        <fullName evidence="5">Ankyrin repeat domain-containing protein</fullName>
    </submittedName>
</protein>